<feature type="binding site" evidence="1">
    <location>
        <position position="149"/>
    </location>
    <ligand>
        <name>Mg(2+)</name>
        <dbReference type="ChEBI" id="CHEBI:18420"/>
    </ligand>
</feature>
<gene>
    <name evidence="2" type="ORF">B7463_g10424</name>
</gene>
<name>A0A3E2GXM7_SCYLI</name>
<sequence>MLSDAEVQSICRTIQQEYSACDVSDALLKLKAPAAGFLSDIRMFLFFPAPLFIKQQLIFPDEVPIPGVNRATRIVAPISTVLLVPTSEYTASGSNIPKGKNWTEWSPPGTIVVAQQPKGNISALLGDIMASRLKVRGVLGAIVDGRIRDIASCTTLCAEGEGNFQIWSKGFSSAGPSLEAKPWAVDVPLQIGDISVKPGDILCADEGDIAITVVPGELLEQVFALLPVLKKASDGVIEDIKNGISLPEAVSRHPDFYSNYK</sequence>
<feature type="binding site" evidence="1">
    <location>
        <position position="148"/>
    </location>
    <ligand>
        <name>substrate</name>
    </ligand>
</feature>
<comment type="cofactor">
    <cofactor evidence="1">
        <name>Mg(2+)</name>
        <dbReference type="ChEBI" id="CHEBI:18420"/>
    </cofactor>
</comment>
<dbReference type="PANTHER" id="PTHR33254">
    <property type="entry name" value="4-HYDROXY-4-METHYL-2-OXOGLUTARATE ALDOLASE 3-RELATED"/>
    <property type="match status" value="1"/>
</dbReference>
<dbReference type="GO" id="GO:0047443">
    <property type="term" value="F:4-hydroxy-4-methyl-2-oxoglutarate aldolase activity"/>
    <property type="evidence" value="ECO:0007669"/>
    <property type="project" value="TreeGrafter"/>
</dbReference>
<dbReference type="Pfam" id="PF03737">
    <property type="entry name" value="RraA-like"/>
    <property type="match status" value="1"/>
</dbReference>
<dbReference type="OMA" id="CWISTIC"/>
<dbReference type="AlphaFoldDB" id="A0A3E2GXM7"/>
<protein>
    <submittedName>
        <fullName evidence="2">Uncharacterized protein</fullName>
    </submittedName>
</protein>
<feature type="non-terminal residue" evidence="2">
    <location>
        <position position="1"/>
    </location>
</feature>
<feature type="binding site" evidence="1">
    <location>
        <begin position="126"/>
        <end position="129"/>
    </location>
    <ligand>
        <name>substrate</name>
    </ligand>
</feature>
<dbReference type="InterPro" id="IPR036704">
    <property type="entry name" value="RraA/RraA-like_sf"/>
</dbReference>
<comment type="caution">
    <text evidence="2">The sequence shown here is derived from an EMBL/GenBank/DDBJ whole genome shotgun (WGS) entry which is preliminary data.</text>
</comment>
<dbReference type="InterPro" id="IPR005493">
    <property type="entry name" value="RraA/RraA-like"/>
</dbReference>
<accession>A0A3E2GXM7</accession>
<evidence type="ECO:0000313" key="3">
    <source>
        <dbReference type="Proteomes" id="UP000258309"/>
    </source>
</evidence>
<dbReference type="PANTHER" id="PTHR33254:SF4">
    <property type="entry name" value="4-HYDROXY-4-METHYL-2-OXOGLUTARATE ALDOLASE 3-RELATED"/>
    <property type="match status" value="1"/>
</dbReference>
<dbReference type="GO" id="GO:0008948">
    <property type="term" value="F:oxaloacetate decarboxylase activity"/>
    <property type="evidence" value="ECO:0007669"/>
    <property type="project" value="TreeGrafter"/>
</dbReference>
<keyword evidence="3" id="KW-1185">Reference proteome</keyword>
<dbReference type="SUPFAM" id="SSF89562">
    <property type="entry name" value="RraA-like"/>
    <property type="match status" value="1"/>
</dbReference>
<proteinExistence type="predicted"/>
<keyword evidence="1" id="KW-0460">Magnesium</keyword>
<dbReference type="STRING" id="5539.A0A3E2GXM7"/>
<feature type="non-terminal residue" evidence="2">
    <location>
        <position position="261"/>
    </location>
</feature>
<reference evidence="2 3" key="1">
    <citation type="submission" date="2018-05" db="EMBL/GenBank/DDBJ databases">
        <title>Draft genome sequence of Scytalidium lignicola DSM 105466, a ubiquitous saprotrophic fungus.</title>
        <authorList>
            <person name="Buettner E."/>
            <person name="Gebauer A.M."/>
            <person name="Hofrichter M."/>
            <person name="Liers C."/>
            <person name="Kellner H."/>
        </authorList>
    </citation>
    <scope>NUCLEOTIDE SEQUENCE [LARGE SCALE GENOMIC DNA]</scope>
    <source>
        <strain evidence="2 3">DSM 105466</strain>
    </source>
</reference>
<dbReference type="CDD" id="cd16841">
    <property type="entry name" value="RraA_family"/>
    <property type="match status" value="1"/>
</dbReference>
<dbReference type="Gene3D" id="3.50.30.40">
    <property type="entry name" value="Ribonuclease E inhibitor RraA/RraA-like"/>
    <property type="match status" value="1"/>
</dbReference>
<dbReference type="Proteomes" id="UP000258309">
    <property type="component" value="Unassembled WGS sequence"/>
</dbReference>
<evidence type="ECO:0000256" key="1">
    <source>
        <dbReference type="PIRSR" id="PIRSR605493-1"/>
    </source>
</evidence>
<dbReference type="OrthoDB" id="1476984at2759"/>
<organism evidence="2 3">
    <name type="scientific">Scytalidium lignicola</name>
    <name type="common">Hyphomycete</name>
    <dbReference type="NCBI Taxonomy" id="5539"/>
    <lineage>
        <taxon>Eukaryota</taxon>
        <taxon>Fungi</taxon>
        <taxon>Dikarya</taxon>
        <taxon>Ascomycota</taxon>
        <taxon>Pezizomycotina</taxon>
        <taxon>Leotiomycetes</taxon>
        <taxon>Leotiomycetes incertae sedis</taxon>
        <taxon>Scytalidium</taxon>
    </lineage>
</organism>
<dbReference type="GO" id="GO:0046872">
    <property type="term" value="F:metal ion binding"/>
    <property type="evidence" value="ECO:0007669"/>
    <property type="project" value="UniProtKB-KW"/>
</dbReference>
<keyword evidence="1" id="KW-0479">Metal-binding</keyword>
<evidence type="ECO:0000313" key="2">
    <source>
        <dbReference type="EMBL" id="RFU25915.1"/>
    </source>
</evidence>
<dbReference type="EMBL" id="NCSJ02000296">
    <property type="protein sequence ID" value="RFU25915.1"/>
    <property type="molecule type" value="Genomic_DNA"/>
</dbReference>